<dbReference type="GO" id="GO:0006950">
    <property type="term" value="P:response to stress"/>
    <property type="evidence" value="ECO:0007669"/>
    <property type="project" value="TreeGrafter"/>
</dbReference>
<dbReference type="GO" id="GO:0003700">
    <property type="term" value="F:DNA-binding transcription factor activity"/>
    <property type="evidence" value="ECO:0007669"/>
    <property type="project" value="InterPro"/>
</dbReference>
<proteinExistence type="predicted"/>
<name>A0A917VDA4_9NOCA</name>
<feature type="domain" description="HTH marR-type" evidence="1">
    <location>
        <begin position="1"/>
        <end position="144"/>
    </location>
</feature>
<evidence type="ECO:0000259" key="1">
    <source>
        <dbReference type="PROSITE" id="PS50995"/>
    </source>
</evidence>
<reference evidence="2" key="2">
    <citation type="submission" date="2020-09" db="EMBL/GenBank/DDBJ databases">
        <authorList>
            <person name="Sun Q."/>
            <person name="Zhou Y."/>
        </authorList>
    </citation>
    <scope>NUCLEOTIDE SEQUENCE</scope>
    <source>
        <strain evidence="2">CGMCC 4.7278</strain>
    </source>
</reference>
<dbReference type="PANTHER" id="PTHR33164:SF99">
    <property type="entry name" value="MARR FAMILY REGULATORY PROTEIN"/>
    <property type="match status" value="1"/>
</dbReference>
<evidence type="ECO:0000313" key="2">
    <source>
        <dbReference type="EMBL" id="GGK64913.1"/>
    </source>
</evidence>
<dbReference type="SMART" id="SM00347">
    <property type="entry name" value="HTH_MARR"/>
    <property type="match status" value="1"/>
</dbReference>
<dbReference type="InterPro" id="IPR000835">
    <property type="entry name" value="HTH_MarR-typ"/>
</dbReference>
<dbReference type="InterPro" id="IPR039422">
    <property type="entry name" value="MarR/SlyA-like"/>
</dbReference>
<keyword evidence="3" id="KW-1185">Reference proteome</keyword>
<gene>
    <name evidence="2" type="ORF">GCM10011591_41470</name>
</gene>
<dbReference type="RefSeq" id="WP_188830682.1">
    <property type="nucleotide sequence ID" value="NZ_BMMW01000004.1"/>
</dbReference>
<reference evidence="2" key="1">
    <citation type="journal article" date="2014" name="Int. J. Syst. Evol. Microbiol.">
        <title>Complete genome sequence of Corynebacterium casei LMG S-19264T (=DSM 44701T), isolated from a smear-ripened cheese.</title>
        <authorList>
            <consortium name="US DOE Joint Genome Institute (JGI-PGF)"/>
            <person name="Walter F."/>
            <person name="Albersmeier A."/>
            <person name="Kalinowski J."/>
            <person name="Ruckert C."/>
        </authorList>
    </citation>
    <scope>NUCLEOTIDE SEQUENCE</scope>
    <source>
        <strain evidence="2">CGMCC 4.7278</strain>
    </source>
</reference>
<dbReference type="Pfam" id="PF01047">
    <property type="entry name" value="MarR"/>
    <property type="match status" value="1"/>
</dbReference>
<dbReference type="InterPro" id="IPR036390">
    <property type="entry name" value="WH_DNA-bd_sf"/>
</dbReference>
<dbReference type="Proteomes" id="UP000612956">
    <property type="component" value="Unassembled WGS sequence"/>
</dbReference>
<comment type="caution">
    <text evidence="2">The sequence shown here is derived from an EMBL/GenBank/DDBJ whole genome shotgun (WGS) entry which is preliminary data.</text>
</comment>
<evidence type="ECO:0000313" key="3">
    <source>
        <dbReference type="Proteomes" id="UP000612956"/>
    </source>
</evidence>
<dbReference type="AlphaFoldDB" id="A0A917VDA4"/>
<dbReference type="InterPro" id="IPR036388">
    <property type="entry name" value="WH-like_DNA-bd_sf"/>
</dbReference>
<dbReference type="PANTHER" id="PTHR33164">
    <property type="entry name" value="TRANSCRIPTIONAL REGULATOR, MARR FAMILY"/>
    <property type="match status" value="1"/>
</dbReference>
<sequence length="149" mass="16263">MARWLTESEQKTWQAYITLRQRLDAALSAGLASAGLSMADYELLVPLSAAQDGRMRAKDLAAEVCWEKSRLSKQLARMAARGLIDRRAAADDARGIVVSLTPAGRELVEQVAPEHVALVRELFIDGMSEREAAAIESLSERIVGAIADR</sequence>
<organism evidence="2 3">
    <name type="scientific">Nocardia camponoti</name>
    <dbReference type="NCBI Taxonomy" id="1616106"/>
    <lineage>
        <taxon>Bacteria</taxon>
        <taxon>Bacillati</taxon>
        <taxon>Actinomycetota</taxon>
        <taxon>Actinomycetes</taxon>
        <taxon>Mycobacteriales</taxon>
        <taxon>Nocardiaceae</taxon>
        <taxon>Nocardia</taxon>
    </lineage>
</organism>
<protein>
    <submittedName>
        <fullName evidence="2">MarR family transcriptional regulator</fullName>
    </submittedName>
</protein>
<dbReference type="SUPFAM" id="SSF46785">
    <property type="entry name" value="Winged helix' DNA-binding domain"/>
    <property type="match status" value="1"/>
</dbReference>
<accession>A0A917VDA4</accession>
<dbReference type="PROSITE" id="PS50995">
    <property type="entry name" value="HTH_MARR_2"/>
    <property type="match status" value="1"/>
</dbReference>
<dbReference type="Gene3D" id="1.10.10.10">
    <property type="entry name" value="Winged helix-like DNA-binding domain superfamily/Winged helix DNA-binding domain"/>
    <property type="match status" value="1"/>
</dbReference>
<dbReference type="EMBL" id="BMMW01000004">
    <property type="protein sequence ID" value="GGK64913.1"/>
    <property type="molecule type" value="Genomic_DNA"/>
</dbReference>